<evidence type="ECO:0000313" key="1">
    <source>
        <dbReference type="EMBL" id="EJW95174.1"/>
    </source>
</evidence>
<organism evidence="1">
    <name type="scientific">gut metagenome</name>
    <dbReference type="NCBI Taxonomy" id="749906"/>
    <lineage>
        <taxon>unclassified sequences</taxon>
        <taxon>metagenomes</taxon>
        <taxon>organismal metagenomes</taxon>
    </lineage>
</organism>
<comment type="caution">
    <text evidence="1">The sequence shown here is derived from an EMBL/GenBank/DDBJ whole genome shotgun (WGS) entry which is preliminary data.</text>
</comment>
<dbReference type="EMBL" id="AMCI01005954">
    <property type="protein sequence ID" value="EJW95174.1"/>
    <property type="molecule type" value="Genomic_DNA"/>
</dbReference>
<sequence length="38" mass="4411">MKSVRKIFHKVGFAVCFKPTDTFAKNIRSGRADRTKRL</sequence>
<dbReference type="AlphaFoldDB" id="J9G6Q1"/>
<gene>
    <name evidence="1" type="ORF">EVA_16717</name>
</gene>
<reference evidence="1" key="1">
    <citation type="journal article" date="2012" name="PLoS ONE">
        <title>Gene sets for utilization of primary and secondary nutrition supplies in the distal gut of endangered iberian lynx.</title>
        <authorList>
            <person name="Alcaide M."/>
            <person name="Messina E."/>
            <person name="Richter M."/>
            <person name="Bargiela R."/>
            <person name="Peplies J."/>
            <person name="Huws S.A."/>
            <person name="Newbold C.J."/>
            <person name="Golyshin P.N."/>
            <person name="Simon M.A."/>
            <person name="Lopez G."/>
            <person name="Yakimov M.M."/>
            <person name="Ferrer M."/>
        </authorList>
    </citation>
    <scope>NUCLEOTIDE SEQUENCE</scope>
</reference>
<protein>
    <submittedName>
        <fullName evidence="1">Uncharacterized protein</fullName>
    </submittedName>
</protein>
<accession>J9G6Q1</accession>
<name>J9G6Q1_9ZZZZ</name>
<proteinExistence type="predicted"/>